<organism evidence="2 3">
    <name type="scientific">Temnothorax longispinosus</name>
    <dbReference type="NCBI Taxonomy" id="300112"/>
    <lineage>
        <taxon>Eukaryota</taxon>
        <taxon>Metazoa</taxon>
        <taxon>Ecdysozoa</taxon>
        <taxon>Arthropoda</taxon>
        <taxon>Hexapoda</taxon>
        <taxon>Insecta</taxon>
        <taxon>Pterygota</taxon>
        <taxon>Neoptera</taxon>
        <taxon>Endopterygota</taxon>
        <taxon>Hymenoptera</taxon>
        <taxon>Apocrita</taxon>
        <taxon>Aculeata</taxon>
        <taxon>Formicoidea</taxon>
        <taxon>Formicidae</taxon>
        <taxon>Myrmicinae</taxon>
        <taxon>Temnothorax</taxon>
    </lineage>
</organism>
<evidence type="ECO:0000256" key="1">
    <source>
        <dbReference type="SAM" id="Phobius"/>
    </source>
</evidence>
<evidence type="ECO:0000313" key="3">
    <source>
        <dbReference type="Proteomes" id="UP000310200"/>
    </source>
</evidence>
<reference evidence="2 3" key="1">
    <citation type="journal article" date="2019" name="Philos. Trans. R. Soc. Lond., B, Biol. Sci.">
        <title>Ant behaviour and brain gene expression of defending hosts depend on the ecological success of the intruding social parasite.</title>
        <authorList>
            <person name="Kaur R."/>
            <person name="Stoldt M."/>
            <person name="Jongepier E."/>
            <person name="Feldmeyer B."/>
            <person name="Menzel F."/>
            <person name="Bornberg-Bauer E."/>
            <person name="Foitzik S."/>
        </authorList>
    </citation>
    <scope>NUCLEOTIDE SEQUENCE [LARGE SCALE GENOMIC DNA]</scope>
    <source>
        <tissue evidence="2">Whole body</tissue>
    </source>
</reference>
<evidence type="ECO:0000313" key="2">
    <source>
        <dbReference type="EMBL" id="TGZ45922.1"/>
    </source>
</evidence>
<dbReference type="Proteomes" id="UP000310200">
    <property type="component" value="Unassembled WGS sequence"/>
</dbReference>
<dbReference type="EMBL" id="QBLH01003027">
    <property type="protein sequence ID" value="TGZ45922.1"/>
    <property type="molecule type" value="Genomic_DNA"/>
</dbReference>
<feature type="transmembrane region" description="Helical" evidence="1">
    <location>
        <begin position="199"/>
        <end position="221"/>
    </location>
</feature>
<protein>
    <submittedName>
        <fullName evidence="2">Uncharacterized protein</fullName>
    </submittedName>
</protein>
<sequence>MQSEMICDARTCGGCRYLEQDERDDRAASLAEFLANCQHAKCKVVRLVRQQISKLQNMQYERFREASDEAHEKMGNEAKMHEALDNEVQEVYGEVYGPYDDLHVVEGEVEQAFNESHDEPYEMQEAVAVARRTGATNAVEVGKKADSSGFDYSKFLDQSVINKVKLNAATASLRRAASPGRAVDRKWMLRILDRVRHRAHLIMAAAAVGVIVWTALVYGVFLGATACGSGRTCFRSSLKYAHAKRALF</sequence>
<keyword evidence="1" id="KW-0812">Transmembrane</keyword>
<keyword evidence="3" id="KW-1185">Reference proteome</keyword>
<name>A0A4S2K988_9HYME</name>
<accession>A0A4S2K988</accession>
<gene>
    <name evidence="2" type="ORF">DBV15_02698</name>
</gene>
<comment type="caution">
    <text evidence="2">The sequence shown here is derived from an EMBL/GenBank/DDBJ whole genome shotgun (WGS) entry which is preliminary data.</text>
</comment>
<proteinExistence type="predicted"/>
<dbReference type="AlphaFoldDB" id="A0A4S2K988"/>
<keyword evidence="1" id="KW-0472">Membrane</keyword>
<keyword evidence="1" id="KW-1133">Transmembrane helix</keyword>